<dbReference type="Pfam" id="PF09538">
    <property type="entry name" value="FYDLN_acid"/>
    <property type="match status" value="1"/>
</dbReference>
<dbReference type="AlphaFoldDB" id="A0A0K8MG67"/>
<name>A0A0K8MG67_9PROT</name>
<reference evidence="1 2" key="1">
    <citation type="submission" date="2015-03" db="EMBL/GenBank/DDBJ databases">
        <title>Caedibacter varicaedens, whole genome shotgun sequence.</title>
        <authorList>
            <person name="Suzuki H."/>
            <person name="Dapper A.L."/>
            <person name="Gibson A.K."/>
            <person name="Jackson C."/>
            <person name="Lee H."/>
            <person name="Pejaver V.R."/>
            <person name="Doak T."/>
            <person name="Lynch M."/>
        </authorList>
    </citation>
    <scope>NUCLEOTIDE SEQUENCE [LARGE SCALE GENOMIC DNA]</scope>
</reference>
<gene>
    <name evidence="1" type="ORF">Cva_01569</name>
</gene>
<sequence>MANALLRNTQGEMKVKPEWGTKRVCHKCAVHFYDLNQATFKCPKCEAAYTSADFVLKHSKSTESSSKKEMRKKAAPLALEEQIEDINTEIDTEIETDDLIEDADDLEDEDVHAVIKHEEETE</sequence>
<keyword evidence="2" id="KW-1185">Reference proteome</keyword>
<evidence type="ECO:0000313" key="2">
    <source>
        <dbReference type="Proteomes" id="UP000036771"/>
    </source>
</evidence>
<accession>A0A0K8MG67</accession>
<dbReference type="Proteomes" id="UP000036771">
    <property type="component" value="Unassembled WGS sequence"/>
</dbReference>
<proteinExistence type="predicted"/>
<evidence type="ECO:0000313" key="1">
    <source>
        <dbReference type="EMBL" id="GAO98899.1"/>
    </source>
</evidence>
<dbReference type="InterPro" id="IPR012644">
    <property type="entry name" value="CHP02300_FYDLN_acid"/>
</dbReference>
<dbReference type="NCBIfam" id="TIGR02300">
    <property type="entry name" value="FYDLN_acid"/>
    <property type="match status" value="1"/>
</dbReference>
<dbReference type="STRING" id="1629334.Cva_01569"/>
<organism evidence="1 2">
    <name type="scientific">Caedimonas varicaedens</name>
    <dbReference type="NCBI Taxonomy" id="1629334"/>
    <lineage>
        <taxon>Bacteria</taxon>
        <taxon>Pseudomonadati</taxon>
        <taxon>Pseudomonadota</taxon>
        <taxon>Alphaproteobacteria</taxon>
        <taxon>Holosporales</taxon>
        <taxon>Caedimonadaceae</taxon>
        <taxon>Caedimonas</taxon>
    </lineage>
</organism>
<dbReference type="EMBL" id="BBVC01000101">
    <property type="protein sequence ID" value="GAO98899.1"/>
    <property type="molecule type" value="Genomic_DNA"/>
</dbReference>
<dbReference type="OrthoDB" id="9815689at2"/>
<comment type="caution">
    <text evidence="1">The sequence shown here is derived from an EMBL/GenBank/DDBJ whole genome shotgun (WGS) entry which is preliminary data.</text>
</comment>
<evidence type="ECO:0008006" key="3">
    <source>
        <dbReference type="Google" id="ProtNLM"/>
    </source>
</evidence>
<protein>
    <recommendedName>
        <fullName evidence="3">TIGR02300 family protein</fullName>
    </recommendedName>
</protein>